<feature type="transmembrane region" description="Helical" evidence="11">
    <location>
        <begin position="21"/>
        <end position="41"/>
    </location>
</feature>
<keyword evidence="7 11" id="KW-1133">Transmembrane helix</keyword>
<keyword evidence="4 11" id="KW-0812">Transmembrane</keyword>
<keyword evidence="3" id="KW-0433">Leucine-rich repeat</keyword>
<dbReference type="PROSITE" id="PS50104">
    <property type="entry name" value="TIR"/>
    <property type="match status" value="1"/>
</dbReference>
<comment type="subcellular location">
    <subcellularLocation>
        <location evidence="1">Membrane</location>
        <topology evidence="1">Single-pass membrane protein</topology>
    </subcellularLocation>
</comment>
<evidence type="ECO:0000256" key="2">
    <source>
        <dbReference type="ARBA" id="ARBA00009634"/>
    </source>
</evidence>
<dbReference type="GO" id="GO:0005886">
    <property type="term" value="C:plasma membrane"/>
    <property type="evidence" value="ECO:0007669"/>
    <property type="project" value="TreeGrafter"/>
</dbReference>
<feature type="domain" description="TIR" evidence="12">
    <location>
        <begin position="797"/>
        <end position="941"/>
    </location>
</feature>
<accession>A0A2R3ZQC1</accession>
<keyword evidence="8 11" id="KW-0472">Membrane</keyword>
<dbReference type="InterPro" id="IPR003591">
    <property type="entry name" value="Leu-rich_rpt_typical-subtyp"/>
</dbReference>
<dbReference type="SMART" id="SM00255">
    <property type="entry name" value="TIR"/>
    <property type="match status" value="1"/>
</dbReference>
<dbReference type="Pfam" id="PF01582">
    <property type="entry name" value="TIR"/>
    <property type="match status" value="1"/>
</dbReference>
<dbReference type="InterPro" id="IPR032675">
    <property type="entry name" value="LRR_dom_sf"/>
</dbReference>
<dbReference type="InterPro" id="IPR000157">
    <property type="entry name" value="TIR_dom"/>
</dbReference>
<dbReference type="PANTHER" id="PTHR24365:SF530">
    <property type="entry name" value="MSTPROX-RELATED"/>
    <property type="match status" value="1"/>
</dbReference>
<keyword evidence="5" id="KW-0732">Signal</keyword>
<dbReference type="Gene3D" id="3.40.50.10140">
    <property type="entry name" value="Toll/interleukin-1 receptor homology (TIR) domain"/>
    <property type="match status" value="1"/>
</dbReference>
<comment type="similarity">
    <text evidence="2">Belongs to the Toll-like receptor family.</text>
</comment>
<keyword evidence="6" id="KW-0677">Repeat</keyword>
<dbReference type="InterPro" id="IPR001611">
    <property type="entry name" value="Leu-rich_rpt"/>
</dbReference>
<dbReference type="Pfam" id="PF13855">
    <property type="entry name" value="LRR_8"/>
    <property type="match status" value="3"/>
</dbReference>
<sequence length="941" mass="107622">MQRVRRDSILLYTASNSMDKKIAVAMYWLVGLNLAATYMTLHVTTSGASCNQSNATVCKCSEDSEKRLVVDCSHSTLTEVPELPRNAVILILSHNELQVLRNGTFSTLSQLLYLTLVSNYIRVIELDAFEGLENLQELILDSNILPLSAQVFPKGVFRHLTNLSHLSMQNIIKDISQNLSYPDDAFGDLTSLTTLKIDGILHPIFGFGFNKLTKLRVLNFTPKKCFLNTLSNETFLHLMSLTHLDINGCHIESIQPGTFVPLHKLEYLDMSNNEKLGMDGFFNATFGLQNSSISILKARKLSPTFHIGVFVKNNIFKFLQNTNIRELYADSNNFQIVENGWANYYPSSLEIFSVRDNRFSFGLYILDLTRCSGMKILYVDQQNTAHSPFPLSDKMITVEKNAEDASFTSDSEYEQMKKMLFRRDAVLKENFQYNFSIGVAATQPHEIHLNKIKQRRDSFRQVIEQTSSLTSTRASGKEKDSAVSSENTYSVGFSFRLPPDLQEFYLQSSNLRYDIKEFNFLNNSLQTLNLSGNALFKWTGPIVGLNNLQVLDLSNNLCSDIGKHFFENFNSLEILFIGHNLLGYVIEEDIDGEIFGNLKSLKRLDISDNRISFIPSKFFLGLLNLEIFDVSKNFLQTVDFEINHMKKISQLDFQQNLLSLIPANIRSHLSDVKSNNISIYLEGNPLKCDCDALDFLKWIDNEKSQIMFVNIYNNTCNFNGIIRSFRNLAILINDLDKKCANYTAVILIASICFAVFIIITVIGLMYRYRWKLRYFYYMTKRRYRGYTSLDETTSDNYQYDAFLSYAETNLRLVRFTLLSKLEDEGLHICIHHRDFLPGKAVSANIANAIHCSRKTVVLLDDDFLSSYWCMYELNIARMESLYSRRGEDILVLVVKEGIDKSKLPLELLDLIHRNTYIELPQDLQVIDTSGICGRIKDAILG</sequence>
<evidence type="ECO:0000256" key="3">
    <source>
        <dbReference type="ARBA" id="ARBA00022614"/>
    </source>
</evidence>
<dbReference type="GO" id="GO:0007165">
    <property type="term" value="P:signal transduction"/>
    <property type="evidence" value="ECO:0007669"/>
    <property type="project" value="InterPro"/>
</dbReference>
<organism evidence="13">
    <name type="scientific">Sinohyriopsis cumingii</name>
    <name type="common">Triangle sail mussel</name>
    <name type="synonym">Hyriopsis cumingii</name>
    <dbReference type="NCBI Taxonomy" id="165450"/>
    <lineage>
        <taxon>Eukaryota</taxon>
        <taxon>Metazoa</taxon>
        <taxon>Spiralia</taxon>
        <taxon>Lophotrochozoa</taxon>
        <taxon>Mollusca</taxon>
        <taxon>Bivalvia</taxon>
        <taxon>Autobranchia</taxon>
        <taxon>Heteroconchia</taxon>
        <taxon>Palaeoheterodonta</taxon>
        <taxon>Unionida</taxon>
        <taxon>Unionoidea</taxon>
        <taxon>Unionidae</taxon>
        <taxon>Gonideinae</taxon>
        <taxon>Sinohyriopsis</taxon>
    </lineage>
</organism>
<proteinExistence type="evidence at transcript level"/>
<evidence type="ECO:0000256" key="1">
    <source>
        <dbReference type="ARBA" id="ARBA00004167"/>
    </source>
</evidence>
<evidence type="ECO:0000259" key="12">
    <source>
        <dbReference type="PROSITE" id="PS50104"/>
    </source>
</evidence>
<evidence type="ECO:0000256" key="4">
    <source>
        <dbReference type="ARBA" id="ARBA00022692"/>
    </source>
</evidence>
<evidence type="ECO:0000256" key="9">
    <source>
        <dbReference type="ARBA" id="ARBA00023170"/>
    </source>
</evidence>
<evidence type="ECO:0000256" key="11">
    <source>
        <dbReference type="SAM" id="Phobius"/>
    </source>
</evidence>
<evidence type="ECO:0000256" key="6">
    <source>
        <dbReference type="ARBA" id="ARBA00022737"/>
    </source>
</evidence>
<dbReference type="EMBL" id="MG763892">
    <property type="protein sequence ID" value="AVR52704.1"/>
    <property type="molecule type" value="mRNA"/>
</dbReference>
<dbReference type="GO" id="GO:0038023">
    <property type="term" value="F:signaling receptor activity"/>
    <property type="evidence" value="ECO:0007669"/>
    <property type="project" value="TreeGrafter"/>
</dbReference>
<reference evidence="13" key="1">
    <citation type="journal article" date="2018" name="Front. Physiol.">
        <title>Cloning and Analysis of Gene Expression of Two Toll Receptors in Freshwater Pearl Mussel Hyriopsis cumingii.</title>
        <authorList>
            <person name="Huang Y."/>
            <person name="Han K."/>
            <person name="Ren Q."/>
        </authorList>
    </citation>
    <scope>NUCLEOTIDE SEQUENCE</scope>
</reference>
<dbReference type="SMART" id="SM00369">
    <property type="entry name" value="LRR_TYP"/>
    <property type="match status" value="8"/>
</dbReference>
<evidence type="ECO:0000256" key="8">
    <source>
        <dbReference type="ARBA" id="ARBA00023136"/>
    </source>
</evidence>
<keyword evidence="9" id="KW-0675">Receptor</keyword>
<protein>
    <submittedName>
        <fullName evidence="13">Toll5</fullName>
    </submittedName>
</protein>
<evidence type="ECO:0000256" key="10">
    <source>
        <dbReference type="ARBA" id="ARBA00023180"/>
    </source>
</evidence>
<dbReference type="PRINTS" id="PR01537">
    <property type="entry name" value="INTRLKN1R1F"/>
</dbReference>
<dbReference type="SUPFAM" id="SSF52200">
    <property type="entry name" value="Toll/Interleukin receptor TIR domain"/>
    <property type="match status" value="1"/>
</dbReference>
<dbReference type="AlphaFoldDB" id="A0A2R3ZQC1"/>
<evidence type="ECO:0000313" key="13">
    <source>
        <dbReference type="EMBL" id="AVR52704.1"/>
    </source>
</evidence>
<dbReference type="PANTHER" id="PTHR24365">
    <property type="entry name" value="TOLL-LIKE RECEPTOR"/>
    <property type="match status" value="1"/>
</dbReference>
<dbReference type="PROSITE" id="PS51450">
    <property type="entry name" value="LRR"/>
    <property type="match status" value="2"/>
</dbReference>
<dbReference type="SUPFAM" id="SSF52058">
    <property type="entry name" value="L domain-like"/>
    <property type="match status" value="3"/>
</dbReference>
<dbReference type="Gene3D" id="3.80.10.10">
    <property type="entry name" value="Ribonuclease Inhibitor"/>
    <property type="match status" value="3"/>
</dbReference>
<name>A0A2R3ZQC1_SINCU</name>
<feature type="transmembrane region" description="Helical" evidence="11">
    <location>
        <begin position="742"/>
        <end position="766"/>
    </location>
</feature>
<evidence type="ECO:0000256" key="5">
    <source>
        <dbReference type="ARBA" id="ARBA00022729"/>
    </source>
</evidence>
<evidence type="ECO:0000256" key="7">
    <source>
        <dbReference type="ARBA" id="ARBA00022989"/>
    </source>
</evidence>
<keyword evidence="10" id="KW-0325">Glycoprotein</keyword>
<dbReference type="InterPro" id="IPR035897">
    <property type="entry name" value="Toll_tir_struct_dom_sf"/>
</dbReference>